<evidence type="ECO:0000313" key="3">
    <source>
        <dbReference type="Proteomes" id="UP000254572"/>
    </source>
</evidence>
<dbReference type="InterPro" id="IPR029052">
    <property type="entry name" value="Metallo-depent_PP-like"/>
</dbReference>
<dbReference type="SUPFAM" id="SSF56300">
    <property type="entry name" value="Metallo-dependent phosphatases"/>
    <property type="match status" value="1"/>
</dbReference>
<keyword evidence="3" id="KW-1185">Reference proteome</keyword>
<dbReference type="GO" id="GO:0016787">
    <property type="term" value="F:hydrolase activity"/>
    <property type="evidence" value="ECO:0007669"/>
    <property type="project" value="InterPro"/>
</dbReference>
<dbReference type="OrthoDB" id="356681at2"/>
<organism evidence="2 3">
    <name type="scientific">Cardiobacterium valvarum</name>
    <dbReference type="NCBI Taxonomy" id="194702"/>
    <lineage>
        <taxon>Bacteria</taxon>
        <taxon>Pseudomonadati</taxon>
        <taxon>Pseudomonadota</taxon>
        <taxon>Gammaproteobacteria</taxon>
        <taxon>Cardiobacteriales</taxon>
        <taxon>Cardiobacteriaceae</taxon>
        <taxon>Cardiobacterium</taxon>
    </lineage>
</organism>
<gene>
    <name evidence="2" type="ORF">NCTC13294_00414</name>
</gene>
<protein>
    <submittedName>
        <fullName evidence="2">Putative phosphoesterase</fullName>
    </submittedName>
</protein>
<dbReference type="Gene3D" id="3.60.21.10">
    <property type="match status" value="1"/>
</dbReference>
<dbReference type="EMBL" id="UFUW01000001">
    <property type="protein sequence ID" value="SUX19019.1"/>
    <property type="molecule type" value="Genomic_DNA"/>
</dbReference>
<dbReference type="RefSeq" id="WP_115610712.1">
    <property type="nucleotide sequence ID" value="NZ_JBHLZC010000001.1"/>
</dbReference>
<dbReference type="PANTHER" id="PTHR37844">
    <property type="entry name" value="SER/THR PROTEIN PHOSPHATASE SUPERFAMILY (AFU_ORTHOLOGUE AFUA_1G14840)"/>
    <property type="match status" value="1"/>
</dbReference>
<feature type="domain" description="Calcineurin-like phosphoesterase" evidence="1">
    <location>
        <begin position="21"/>
        <end position="218"/>
    </location>
</feature>
<dbReference type="AlphaFoldDB" id="A0A381E052"/>
<dbReference type="InterPro" id="IPR004843">
    <property type="entry name" value="Calcineurin-like_PHP"/>
</dbReference>
<name>A0A381E052_9GAMM</name>
<evidence type="ECO:0000313" key="2">
    <source>
        <dbReference type="EMBL" id="SUX19019.1"/>
    </source>
</evidence>
<sequence length="256" mass="29464">MNIGIHSDLHTECSLCTISNLSELDVLILAGDIGDPATVRLFFDYLRRKTTKLPVLYVLGNHEYYGFAISEAKDIYRSISQEYDITLLDDESITLNGIQFSGTTLWSDFTLADKPADAMRWADEVLPDFREIYDDNGEPLTPQKMVTLHKQSCAFLKEALQQPAEKHVVISHFLPRSNLIAKRHYHKKEGLTRSAYWANELPELTAHTDLWVYGHSHDNINTYIDSTRFASNQRGYSKAYDGSELRDYNREYYILL</sequence>
<evidence type="ECO:0000259" key="1">
    <source>
        <dbReference type="Pfam" id="PF00149"/>
    </source>
</evidence>
<accession>A0A381E052</accession>
<proteinExistence type="predicted"/>
<dbReference type="PANTHER" id="PTHR37844:SF2">
    <property type="entry name" value="SER_THR PROTEIN PHOSPHATASE SUPERFAMILY (AFU_ORTHOLOGUE AFUA_1G14840)"/>
    <property type="match status" value="1"/>
</dbReference>
<reference evidence="2 3" key="1">
    <citation type="submission" date="2018-06" db="EMBL/GenBank/DDBJ databases">
        <authorList>
            <consortium name="Pathogen Informatics"/>
            <person name="Doyle S."/>
        </authorList>
    </citation>
    <scope>NUCLEOTIDE SEQUENCE [LARGE SCALE GENOMIC DNA]</scope>
    <source>
        <strain evidence="2 3">NCTC13294</strain>
    </source>
</reference>
<dbReference type="Pfam" id="PF00149">
    <property type="entry name" value="Metallophos"/>
    <property type="match status" value="1"/>
</dbReference>
<dbReference type="Proteomes" id="UP000254572">
    <property type="component" value="Unassembled WGS sequence"/>
</dbReference>